<organism evidence="2 3">
    <name type="scientific">Durusdinium trenchii</name>
    <dbReference type="NCBI Taxonomy" id="1381693"/>
    <lineage>
        <taxon>Eukaryota</taxon>
        <taxon>Sar</taxon>
        <taxon>Alveolata</taxon>
        <taxon>Dinophyceae</taxon>
        <taxon>Suessiales</taxon>
        <taxon>Symbiodiniaceae</taxon>
        <taxon>Durusdinium</taxon>
    </lineage>
</organism>
<evidence type="ECO:0000256" key="1">
    <source>
        <dbReference type="SAM" id="MobiDB-lite"/>
    </source>
</evidence>
<gene>
    <name evidence="2" type="ORF">SCF082_LOCUS13305</name>
</gene>
<evidence type="ECO:0000313" key="2">
    <source>
        <dbReference type="EMBL" id="CAK9016715.1"/>
    </source>
</evidence>
<reference evidence="2 3" key="1">
    <citation type="submission" date="2024-02" db="EMBL/GenBank/DDBJ databases">
        <authorList>
            <person name="Chen Y."/>
            <person name="Shah S."/>
            <person name="Dougan E. K."/>
            <person name="Thang M."/>
            <person name="Chan C."/>
        </authorList>
    </citation>
    <scope>NUCLEOTIDE SEQUENCE [LARGE SCALE GENOMIC DNA]</scope>
</reference>
<feature type="non-terminal residue" evidence="2">
    <location>
        <position position="1351"/>
    </location>
</feature>
<dbReference type="EMBL" id="CAXAMM010008212">
    <property type="protein sequence ID" value="CAK9016715.1"/>
    <property type="molecule type" value="Genomic_DNA"/>
</dbReference>
<name>A0ABP0JR31_9DINO</name>
<evidence type="ECO:0008006" key="4">
    <source>
        <dbReference type="Google" id="ProtNLM"/>
    </source>
</evidence>
<keyword evidence="3" id="KW-1185">Reference proteome</keyword>
<protein>
    <recommendedName>
        <fullName evidence="4">FACT complex subunit</fullName>
    </recommendedName>
</protein>
<sequence>MMEESFIDGNADEIGPTVDNVLSFLDGMTDVCVNFGDRCRLSTNFPGAGPAGLEWRVLEIGFEKLSPVVTAVISELVRSPNVRCVLLPNDLSRLLGIPGPTFRTESLKDQVLLLDHPSLLGVLHQTPTMELLGEQDHCRHAMVFEYYKLSMPMSKHASAAQMNSRERFNRSLALELQGKRQCSVREILDLASGLNVLKTDRVLHPANEVRGLVRKEDLQAAKQSFIGEAVQELCHPVASWDATEKLAPKAKEFAPVLEIERSNFNLADTVAVTKFSLHASVVFVAAALERKLVRLINKVDLRKLREGLGVPAGRRLGLIIRLRPTYDEAPKGMKLPLTLPIAMNGPHTSAPSGLTATALMQPWHGLCFASATLLRNDHPCSQRSRLASSRVTRIATAQSQRRHFRGQQRIGANCSGIPTLFDRLSGSELKSLLQATMTNTKTHPIIRLTAKLAVDNFDTSDPSLPRLIATAIARCFSSVKGQRRSCPDESVLEKLWDRTRIAAMTKPSFLGFGFLTAQGGELVFVETGSRKGVEGVPLKFPTQGWEMEVPERRDAPQEYYVNACGESIVFLTQRPRQGRQAPRELENSQRCPAVQELFDDDDDDDDDDLERELPQEQDDDGADDGEDDEEDSIERQQFEAEQDFYNAEFDQAIAEFVLANEKAEREMMSEHDRDVACHPRSHAATGLVPMCDTIETVINRVRVCDAVSTVAAEALHKWANQVLEESGLAGTLETPWERWTSLLASDFEEDQLGDNDNEGNNNSKCKFWGRDTLLAMIELFLALLRQGGDEPHKMIGKLFVHNKLEVDVTVFLLSCCKEFQLDLSDENRAALRQVEHAFGDAYLKKGAEVLVAVEPVDSGREPTFVVRSLSRNRLMKAMREALRPAGSRGRLLDRSLSKENPLPWTTADNSDDAAVSARTCTIKLPNLDQISPFFKLFIRSVGPPNLNVPLPSGSLLVEVDGEPREVFKVGDLPDARFTKDEQLCVLGFLSLAEDAVEVTSEGRSGPLADQVKLFSDLVTSVIKPASFEGDAEATYQSPLCRALLRVPGVLKTRKVLVSFPSFKREKRINLRSRTDIATLVGLAWDQTTASRTKNARQQLTRGQLNGAELVSLDVLSRQACLQVFRFNVSVEEPQVHQEGTHEGVLLGGGQQDQQHQTLRLHALFTAQDTQALLVRDGSMATLKSRAALNVKSKDNTGNVDTLAATSKASFFRDIFYNLECKYENTSSNHNVTGKSNKGVKAAVRTDHDPRVIPLCNVDVLSITLTGICGSKLQLRNKTSLSLLTIPGLGRSRRVGAPQRKLSRVRLQPTGDGLFLKITIDCITSSDRPETLTHGVCREALKESLEEDPRLE</sequence>
<feature type="compositionally biased region" description="Acidic residues" evidence="1">
    <location>
        <begin position="597"/>
        <end position="632"/>
    </location>
</feature>
<proteinExistence type="predicted"/>
<dbReference type="Proteomes" id="UP001642464">
    <property type="component" value="Unassembled WGS sequence"/>
</dbReference>
<accession>A0ABP0JR31</accession>
<evidence type="ECO:0000313" key="3">
    <source>
        <dbReference type="Proteomes" id="UP001642464"/>
    </source>
</evidence>
<feature type="region of interest" description="Disordered" evidence="1">
    <location>
        <begin position="575"/>
        <end position="634"/>
    </location>
</feature>
<comment type="caution">
    <text evidence="2">The sequence shown here is derived from an EMBL/GenBank/DDBJ whole genome shotgun (WGS) entry which is preliminary data.</text>
</comment>